<keyword evidence="9" id="KW-0472">Membrane</keyword>
<accession>A0A640KQI4</accession>
<comment type="similarity">
    <text evidence="2">Belongs to the syntaxin family.</text>
</comment>
<dbReference type="GO" id="GO:0006906">
    <property type="term" value="P:vesicle fusion"/>
    <property type="evidence" value="ECO:0007669"/>
    <property type="project" value="TreeGrafter"/>
</dbReference>
<keyword evidence="7" id="KW-0333">Golgi apparatus</keyword>
<comment type="caution">
    <text evidence="11">The sequence shown here is derived from an EMBL/GenBank/DDBJ whole genome shotgun (WGS) entry which is preliminary data.</text>
</comment>
<protein>
    <submittedName>
        <fullName evidence="11">Vesicle-associated membrane protein</fullName>
    </submittedName>
</protein>
<keyword evidence="6" id="KW-1133">Transmembrane helix</keyword>
<organism evidence="11 12">
    <name type="scientific">Leishmania tarentolae</name>
    <name type="common">Sauroleishmania tarentolae</name>
    <dbReference type="NCBI Taxonomy" id="5689"/>
    <lineage>
        <taxon>Eukaryota</taxon>
        <taxon>Discoba</taxon>
        <taxon>Euglenozoa</taxon>
        <taxon>Kinetoplastea</taxon>
        <taxon>Metakinetoplastina</taxon>
        <taxon>Trypanosomatida</taxon>
        <taxon>Trypanosomatidae</taxon>
        <taxon>Leishmaniinae</taxon>
        <taxon>Leishmania</taxon>
        <taxon>lizard Leishmania</taxon>
    </lineage>
</organism>
<evidence type="ECO:0000256" key="2">
    <source>
        <dbReference type="ARBA" id="ARBA00009063"/>
    </source>
</evidence>
<dbReference type="SUPFAM" id="SSF47661">
    <property type="entry name" value="t-snare proteins"/>
    <property type="match status" value="1"/>
</dbReference>
<dbReference type="PROSITE" id="PS50192">
    <property type="entry name" value="T_SNARE"/>
    <property type="match status" value="1"/>
</dbReference>
<evidence type="ECO:0000256" key="9">
    <source>
        <dbReference type="ARBA" id="ARBA00023136"/>
    </source>
</evidence>
<evidence type="ECO:0000256" key="3">
    <source>
        <dbReference type="ARBA" id="ARBA00022448"/>
    </source>
</evidence>
<evidence type="ECO:0000259" key="10">
    <source>
        <dbReference type="PROSITE" id="PS50192"/>
    </source>
</evidence>
<dbReference type="GO" id="GO:0005484">
    <property type="term" value="F:SNAP receptor activity"/>
    <property type="evidence" value="ECO:0007669"/>
    <property type="project" value="TreeGrafter"/>
</dbReference>
<dbReference type="GO" id="GO:0000139">
    <property type="term" value="C:Golgi membrane"/>
    <property type="evidence" value="ECO:0007669"/>
    <property type="project" value="UniProtKB-SubCell"/>
</dbReference>
<dbReference type="Pfam" id="PF05739">
    <property type="entry name" value="SNARE"/>
    <property type="match status" value="1"/>
</dbReference>
<sequence length="316" mass="36687">MRLCSASTFIHFLNSPTFLPCVCVCVFDKTSSTTKEPIGVMKLKVRDRFAEFTERRATVHTTYGHSKSTVSQQPTEGNFFFAPLWSRLPSDFEENALALSHQMDQLRSMHLLFLKPKLRSKDEEDELRTLIDKQTVEIHAFLKTLEHAIVLGTQLKNTYSEEETRIIKNVQTHMEARLKELVLEFKSIQELFGAQLHRREQKSSKYMKIGSFAAYETVQKEERTAQFLEMGFTEQDAQSLLIEDMQRDRTSEEIKNILDNIQEIHRMFEDLHTMVADQGTMLDRIDYNVDKALVSASKAQIELEKAREYQSSCILM</sequence>
<evidence type="ECO:0000256" key="1">
    <source>
        <dbReference type="ARBA" id="ARBA00004409"/>
    </source>
</evidence>
<dbReference type="EMBL" id="BLBS01000051">
    <property type="protein sequence ID" value="GET91886.1"/>
    <property type="molecule type" value="Genomic_DNA"/>
</dbReference>
<evidence type="ECO:0000256" key="5">
    <source>
        <dbReference type="ARBA" id="ARBA00022927"/>
    </source>
</evidence>
<dbReference type="OrthoDB" id="10251371at2759"/>
<keyword evidence="8" id="KW-0175">Coiled coil</keyword>
<comment type="subcellular location">
    <subcellularLocation>
        <location evidence="1">Golgi apparatus membrane</location>
        <topology evidence="1">Single-pass type IV membrane protein</topology>
    </subcellularLocation>
</comment>
<keyword evidence="5" id="KW-0653">Protein transport</keyword>
<keyword evidence="3" id="KW-0813">Transport</keyword>
<proteinExistence type="inferred from homology"/>
<evidence type="ECO:0000256" key="7">
    <source>
        <dbReference type="ARBA" id="ARBA00023034"/>
    </source>
</evidence>
<dbReference type="PANTHER" id="PTHR19957">
    <property type="entry name" value="SYNTAXIN"/>
    <property type="match status" value="1"/>
</dbReference>
<dbReference type="AlphaFoldDB" id="A0A640KQI4"/>
<evidence type="ECO:0000256" key="8">
    <source>
        <dbReference type="ARBA" id="ARBA00023054"/>
    </source>
</evidence>
<dbReference type="GO" id="GO:0048278">
    <property type="term" value="P:vesicle docking"/>
    <property type="evidence" value="ECO:0007669"/>
    <property type="project" value="TreeGrafter"/>
</dbReference>
<evidence type="ECO:0000256" key="4">
    <source>
        <dbReference type="ARBA" id="ARBA00022692"/>
    </source>
</evidence>
<evidence type="ECO:0000256" key="6">
    <source>
        <dbReference type="ARBA" id="ARBA00022989"/>
    </source>
</evidence>
<name>A0A640KQI4_LEITA</name>
<dbReference type="GO" id="GO:0031201">
    <property type="term" value="C:SNARE complex"/>
    <property type="evidence" value="ECO:0007669"/>
    <property type="project" value="TreeGrafter"/>
</dbReference>
<dbReference type="Gene3D" id="1.20.58.70">
    <property type="match status" value="1"/>
</dbReference>
<keyword evidence="12" id="KW-1185">Reference proteome</keyword>
<dbReference type="InterPro" id="IPR045242">
    <property type="entry name" value="Syntaxin"/>
</dbReference>
<dbReference type="SMART" id="SM00397">
    <property type="entry name" value="t_SNARE"/>
    <property type="match status" value="1"/>
</dbReference>
<dbReference type="InterPro" id="IPR000727">
    <property type="entry name" value="T_SNARE_dom"/>
</dbReference>
<reference evidence="11" key="1">
    <citation type="submission" date="2019-11" db="EMBL/GenBank/DDBJ databases">
        <title>Leishmania tarentolae CDS.</title>
        <authorList>
            <person name="Goto Y."/>
            <person name="Yamagishi J."/>
        </authorList>
    </citation>
    <scope>NUCLEOTIDE SEQUENCE [LARGE SCALE GENOMIC DNA]</scope>
    <source>
        <strain evidence="11">Parrot Tar II</strain>
    </source>
</reference>
<dbReference type="PANTHER" id="PTHR19957:SF83">
    <property type="entry name" value="SYNTAXIN-16"/>
    <property type="match status" value="1"/>
</dbReference>
<feature type="domain" description="T-SNARE coiled-coil homology" evidence="10">
    <location>
        <begin position="244"/>
        <end position="306"/>
    </location>
</feature>
<keyword evidence="4" id="KW-0812">Transmembrane</keyword>
<dbReference type="CDD" id="cd15845">
    <property type="entry name" value="SNARE_syntaxin16"/>
    <property type="match status" value="1"/>
</dbReference>
<dbReference type="Proteomes" id="UP000419144">
    <property type="component" value="Unassembled WGS sequence"/>
</dbReference>
<evidence type="ECO:0000313" key="11">
    <source>
        <dbReference type="EMBL" id="GET91886.1"/>
    </source>
</evidence>
<gene>
    <name evidence="11" type="ORF">LtaPh_3315000</name>
</gene>
<dbReference type="InterPro" id="IPR010989">
    <property type="entry name" value="SNARE"/>
</dbReference>
<dbReference type="GO" id="GO:0006886">
    <property type="term" value="P:intracellular protein transport"/>
    <property type="evidence" value="ECO:0007669"/>
    <property type="project" value="TreeGrafter"/>
</dbReference>
<dbReference type="GO" id="GO:0000149">
    <property type="term" value="F:SNARE binding"/>
    <property type="evidence" value="ECO:0007669"/>
    <property type="project" value="TreeGrafter"/>
</dbReference>
<evidence type="ECO:0000313" key="12">
    <source>
        <dbReference type="Proteomes" id="UP000419144"/>
    </source>
</evidence>
<dbReference type="VEuPathDB" id="TriTrypDB:LtaPh_3315000"/>